<proteinExistence type="predicted"/>
<organism evidence="1 2">
    <name type="scientific">Devosia rhizoryzae</name>
    <dbReference type="NCBI Taxonomy" id="2774137"/>
    <lineage>
        <taxon>Bacteria</taxon>
        <taxon>Pseudomonadati</taxon>
        <taxon>Pseudomonadota</taxon>
        <taxon>Alphaproteobacteria</taxon>
        <taxon>Hyphomicrobiales</taxon>
        <taxon>Devosiaceae</taxon>
        <taxon>Devosia</taxon>
    </lineage>
</organism>
<sequence length="263" mass="30220">MNYYRAIRLIGRTVVLCRPRDEKDDGYYGTARILGVEYDYANSKWLWIALGKVTAFGLPIPLRELFGTQSTNDTPFHVYSRTLRPISPYEMERLLERGGVSQVMGFEESLTPCEILSPLPRWTTRKTKVSQKLIRDELLTLYGPACVLTEKLYTTLNGRFCETQTGHVIALRYFGPDILQNTLPMCSIANWHWDNGIVSLTNAGKILLSERASPHAKELFGHGRQVRFANSQVWPKAEYLEWHRDNIFQKGHQAGLIWKGVER</sequence>
<keyword evidence="2" id="KW-1185">Reference proteome</keyword>
<reference evidence="1 2" key="1">
    <citation type="submission" date="2021-01" db="EMBL/GenBank/DDBJ databases">
        <title>Genome seq and assembly of Devosia sp. LEGU1.</title>
        <authorList>
            <person name="Chhetri G."/>
        </authorList>
    </citation>
    <scope>NUCLEOTIDE SEQUENCE [LARGE SCALE GENOMIC DNA]</scope>
    <source>
        <strain evidence="1 2">LEGU1</strain>
    </source>
</reference>
<evidence type="ECO:0000313" key="2">
    <source>
        <dbReference type="Proteomes" id="UP000595857"/>
    </source>
</evidence>
<gene>
    <name evidence="1" type="ORF">JI748_17330</name>
</gene>
<dbReference type="EMBL" id="CP068046">
    <property type="protein sequence ID" value="QQR39447.1"/>
    <property type="molecule type" value="Genomic_DNA"/>
</dbReference>
<protein>
    <recommendedName>
        <fullName evidence="3">HNH endonuclease</fullName>
    </recommendedName>
</protein>
<evidence type="ECO:0008006" key="3">
    <source>
        <dbReference type="Google" id="ProtNLM"/>
    </source>
</evidence>
<dbReference type="RefSeq" id="WP_201633605.1">
    <property type="nucleotide sequence ID" value="NZ_CP068046.1"/>
</dbReference>
<dbReference type="Proteomes" id="UP000595857">
    <property type="component" value="Chromosome"/>
</dbReference>
<accession>A0ABX7C9Q7</accession>
<name>A0ABX7C9Q7_9HYPH</name>
<evidence type="ECO:0000313" key="1">
    <source>
        <dbReference type="EMBL" id="QQR39447.1"/>
    </source>
</evidence>